<comment type="caution">
    <text evidence="2">The sequence shown here is derived from an EMBL/GenBank/DDBJ whole genome shotgun (WGS) entry which is preliminary data.</text>
</comment>
<dbReference type="Proteomes" id="UP000574332">
    <property type="component" value="Unassembled WGS sequence"/>
</dbReference>
<proteinExistence type="predicted"/>
<dbReference type="EMBL" id="JACCCY010000001">
    <property type="protein sequence ID" value="NYI48521.1"/>
    <property type="molecule type" value="Genomic_DNA"/>
</dbReference>
<feature type="transmembrane region" description="Helical" evidence="1">
    <location>
        <begin position="442"/>
        <end position="465"/>
    </location>
</feature>
<feature type="transmembrane region" description="Helical" evidence="1">
    <location>
        <begin position="293"/>
        <end position="319"/>
    </location>
</feature>
<feature type="transmembrane region" description="Helical" evidence="1">
    <location>
        <begin position="169"/>
        <end position="190"/>
    </location>
</feature>
<gene>
    <name evidence="2" type="ORF">F5613_000566</name>
</gene>
<feature type="transmembrane region" description="Helical" evidence="1">
    <location>
        <begin position="373"/>
        <end position="393"/>
    </location>
</feature>
<feature type="transmembrane region" description="Helical" evidence="1">
    <location>
        <begin position="65"/>
        <end position="84"/>
    </location>
</feature>
<feature type="transmembrane region" description="Helical" evidence="1">
    <location>
        <begin position="340"/>
        <end position="361"/>
    </location>
</feature>
<reference evidence="2 3" key="1">
    <citation type="submission" date="2020-07" db="EMBL/GenBank/DDBJ databases">
        <title>Genomic Encyclopedia of Type Strains, Phase IV (KMG-IV): sequencing the most valuable type-strain genomes for metagenomic binning, comparative biology and taxonomic classification.</title>
        <authorList>
            <person name="Goeker M."/>
        </authorList>
    </citation>
    <scope>NUCLEOTIDE SEQUENCE [LARGE SCALE GENOMIC DNA]</scope>
    <source>
        <strain evidence="2 3">DSM 23697</strain>
    </source>
</reference>
<evidence type="ECO:0000313" key="2">
    <source>
        <dbReference type="EMBL" id="NYI48521.1"/>
    </source>
</evidence>
<accession>A0A8E2A400</accession>
<dbReference type="InterPro" id="IPR043742">
    <property type="entry name" value="DUF5687"/>
</dbReference>
<feature type="transmembrane region" description="Helical" evidence="1">
    <location>
        <begin position="414"/>
        <end position="436"/>
    </location>
</feature>
<dbReference type="AlphaFoldDB" id="A0A8E2A400"/>
<feature type="transmembrane region" description="Helical" evidence="1">
    <location>
        <begin position="270"/>
        <end position="287"/>
    </location>
</feature>
<evidence type="ECO:0000313" key="3">
    <source>
        <dbReference type="Proteomes" id="UP000574332"/>
    </source>
</evidence>
<sequence>MNFIFLLRLSWKSARRNNSFGNDILDFLFKYIYLISILFVLYITGSLLTEYGYEFLSNKANPLEFIYFYSSIAILIDLILKIIFKRTSFRFAFIQQLPNTKRSIKAYWILNELFSAWNIYLILFFFSFITNHIYPKEGIIKTMFLILNLFILQLLAGQLASIIQYRRKVSVCILAIIATCLLLLMIHFYTDWEIKMNVINQIVLVISSFSVVVLSLNVSYNYIKYCAENTYSTNTRFNTLMGVSLKGNLFKYNILFLRMLFRSPRMRQELIIAVLLSVLYFFVYTKFEDRAMLSVFSMNVIFSSIIFIILSLLLNQYIFSAEASFFDKLSLLPDMRKLLLSRYLIFVISSVFIYLIWFLIYSDTKSIFQTTAIYVYSLGPILVSSFGSILFANHKIDLFVSNMKLAANSATSQSLFIILTYSFWIGIINILNIYYPVIIYKFMFITGCLFIILSPYILNYIYFLFNKNRYSKLSKYRKK</sequence>
<dbReference type="RefSeq" id="WP_179398596.1">
    <property type="nucleotide sequence ID" value="NZ_JACCCY010000001.1"/>
</dbReference>
<protein>
    <submittedName>
        <fullName evidence="2">Uncharacterized protein</fullName>
    </submittedName>
</protein>
<feature type="transmembrane region" description="Helical" evidence="1">
    <location>
        <begin position="24"/>
        <end position="45"/>
    </location>
</feature>
<evidence type="ECO:0000256" key="1">
    <source>
        <dbReference type="SAM" id="Phobius"/>
    </source>
</evidence>
<feature type="transmembrane region" description="Helical" evidence="1">
    <location>
        <begin position="105"/>
        <end position="126"/>
    </location>
</feature>
<keyword evidence="1" id="KW-1133">Transmembrane helix</keyword>
<keyword evidence="1" id="KW-0812">Transmembrane</keyword>
<dbReference type="Pfam" id="PF18940">
    <property type="entry name" value="DUF5687"/>
    <property type="match status" value="1"/>
</dbReference>
<keyword evidence="3" id="KW-1185">Reference proteome</keyword>
<organism evidence="2 3">
    <name type="scientific">Macellibacteroides fermentans</name>
    <dbReference type="NCBI Taxonomy" id="879969"/>
    <lineage>
        <taxon>Bacteria</taxon>
        <taxon>Pseudomonadati</taxon>
        <taxon>Bacteroidota</taxon>
        <taxon>Bacteroidia</taxon>
        <taxon>Bacteroidales</taxon>
        <taxon>Porphyromonadaceae</taxon>
        <taxon>Macellibacteroides</taxon>
    </lineage>
</organism>
<name>A0A8E2A400_9PORP</name>
<feature type="transmembrane region" description="Helical" evidence="1">
    <location>
        <begin position="138"/>
        <end position="157"/>
    </location>
</feature>
<feature type="transmembrane region" description="Helical" evidence="1">
    <location>
        <begin position="202"/>
        <end position="223"/>
    </location>
</feature>
<keyword evidence="1" id="KW-0472">Membrane</keyword>